<dbReference type="Gene3D" id="3.40.50.261">
    <property type="entry name" value="Succinyl-CoA synthetase domains"/>
    <property type="match status" value="2"/>
</dbReference>
<dbReference type="Pfam" id="PF13380">
    <property type="entry name" value="CoA_binding_2"/>
    <property type="match status" value="1"/>
</dbReference>
<dbReference type="GO" id="GO:0016874">
    <property type="term" value="F:ligase activity"/>
    <property type="evidence" value="ECO:0007669"/>
    <property type="project" value="UniProtKB-KW"/>
</dbReference>
<name>A0AAP2CN56_9RHOB</name>
<dbReference type="RefSeq" id="WP_327792851.1">
    <property type="nucleotide sequence ID" value="NZ_JADQAZ010000001.1"/>
</dbReference>
<dbReference type="InterPro" id="IPR003781">
    <property type="entry name" value="CoA-bd"/>
</dbReference>
<dbReference type="Gene3D" id="3.30.470.20">
    <property type="entry name" value="ATP-grasp fold, B domain"/>
    <property type="match status" value="1"/>
</dbReference>
<comment type="caution">
    <text evidence="3">The sequence shown here is derived from an EMBL/GenBank/DDBJ whole genome shotgun (WGS) entry which is preliminary data.</text>
</comment>
<feature type="domain" description="CoA-binding" evidence="2">
    <location>
        <begin position="8"/>
        <end position="98"/>
    </location>
</feature>
<dbReference type="InterPro" id="IPR016102">
    <property type="entry name" value="Succinyl-CoA_synth-like"/>
</dbReference>
<gene>
    <name evidence="3" type="ORF">IV417_04605</name>
</gene>
<dbReference type="Pfam" id="PF13549">
    <property type="entry name" value="ATP-grasp_5"/>
    <property type="match status" value="1"/>
</dbReference>
<evidence type="ECO:0000313" key="3">
    <source>
        <dbReference type="EMBL" id="MBT0956655.1"/>
    </source>
</evidence>
<dbReference type="SUPFAM" id="SSF56059">
    <property type="entry name" value="Glutathione synthetase ATP-binding domain-like"/>
    <property type="match status" value="1"/>
</dbReference>
<dbReference type="EMBL" id="JADQAZ010000001">
    <property type="protein sequence ID" value="MBT0956655.1"/>
    <property type="molecule type" value="Genomic_DNA"/>
</dbReference>
<keyword evidence="4" id="KW-1185">Reference proteome</keyword>
<reference evidence="3 4" key="1">
    <citation type="journal article" date="2021" name="Arch. Microbiol.">
        <title>Harenicola maris gen. nov., sp. nov. isolated from the Sea of Japan shallow sediments.</title>
        <authorList>
            <person name="Romanenko L.A."/>
            <person name="Kurilenko V.V."/>
            <person name="Chernysheva N.Y."/>
            <person name="Tekutyeva L.A."/>
            <person name="Velansky P.V."/>
            <person name="Svetashev V.I."/>
            <person name="Isaeva M.P."/>
        </authorList>
    </citation>
    <scope>NUCLEOTIDE SEQUENCE [LARGE SCALE GENOMIC DNA]</scope>
    <source>
        <strain evidence="3 4">KMM 3653</strain>
    </source>
</reference>
<dbReference type="SUPFAM" id="SSF51735">
    <property type="entry name" value="NAD(P)-binding Rossmann-fold domains"/>
    <property type="match status" value="1"/>
</dbReference>
<proteinExistence type="predicted"/>
<dbReference type="SUPFAM" id="SSF52210">
    <property type="entry name" value="Succinyl-CoA synthetase domains"/>
    <property type="match status" value="2"/>
</dbReference>
<sequence length="673" mass="68559">MTRDLSRLLAPKSIAVIGGGWGESVIKQLLKAGYQGQIWPIHPAKRVLGGLDCYASLSALPAAPDAAFVAVNRSATVEVIGALAGMGAGGAICFASGFAEAEAEAEDGPALEAALIAAAGEMPILGPNCYGLINAMEAAPLWPDQHGCTPCSRGVAILAQSSNIALNLTMQARGVPLAFVGTLGNQAQTGMADMAATLLEDPRITAIGFYIEGFKDLRAWEAVAVKAQAKGIPLIALKSGKSEQARSASVSHTASLAGSAAGASALLARLGISEVDGLAGLLEALKIVHMGGWLGSNRIASMSCSGGEAGLMADSAWGLEFPPLNSAQQAGLRTALGPMVALANPLDYHTYIWGDRARMAATYSAMMQADLALGVLVLDLPKASTCDPAEWDVALEAVELAAKEVQVPMAVMSSLPETLPEPVAERLMDSGVIPLAGIRDAFEGIAGAIRPASYDPTPLLLPLGSGGEAIVLAEAEAKAALAGYGLRVPRSARASGAVEAGRLAAPMGKVVLKGEGVAHKSEAGAVVLGLSGAEAVEAAALAMPAGRFLVEEMVTDGLYEILIGITRDPAHGFVLTLGAGGVMTEVLADTAHLLVPAAPEAITGALQSLRIAPVLAGYRGKPGADTEAIVSAVMALQAYVIDHAERVEEVEVNPLICRSGDAIAADALIKVAL</sequence>
<accession>A0AAP2CN56</accession>
<dbReference type="PANTHER" id="PTHR42793:SF4">
    <property type="entry name" value="BLL6376 PROTEIN"/>
    <property type="match status" value="1"/>
</dbReference>
<dbReference type="InterPro" id="IPR036291">
    <property type="entry name" value="NAD(P)-bd_dom_sf"/>
</dbReference>
<dbReference type="SMART" id="SM00881">
    <property type="entry name" value="CoA_binding"/>
    <property type="match status" value="1"/>
</dbReference>
<dbReference type="PANTHER" id="PTHR42793">
    <property type="entry name" value="COA BINDING DOMAIN CONTAINING PROTEIN"/>
    <property type="match status" value="1"/>
</dbReference>
<dbReference type="GO" id="GO:0006099">
    <property type="term" value="P:tricarboxylic acid cycle"/>
    <property type="evidence" value="ECO:0007669"/>
    <property type="project" value="UniProtKB-KW"/>
</dbReference>
<dbReference type="Gene3D" id="3.40.50.720">
    <property type="entry name" value="NAD(P)-binding Rossmann-like Domain"/>
    <property type="match status" value="1"/>
</dbReference>
<evidence type="ECO:0000256" key="1">
    <source>
        <dbReference type="ARBA" id="ARBA00022532"/>
    </source>
</evidence>
<dbReference type="Gene3D" id="3.30.1490.20">
    <property type="entry name" value="ATP-grasp fold, A domain"/>
    <property type="match status" value="1"/>
</dbReference>
<organism evidence="3 4">
    <name type="scientific">Harenicola maris</name>
    <dbReference type="NCBI Taxonomy" id="2841044"/>
    <lineage>
        <taxon>Bacteria</taxon>
        <taxon>Pseudomonadati</taxon>
        <taxon>Pseudomonadota</taxon>
        <taxon>Alphaproteobacteria</taxon>
        <taxon>Rhodobacterales</taxon>
        <taxon>Paracoccaceae</taxon>
        <taxon>Harenicola</taxon>
    </lineage>
</organism>
<dbReference type="GO" id="GO:0005524">
    <property type="term" value="F:ATP binding"/>
    <property type="evidence" value="ECO:0007669"/>
    <property type="project" value="InterPro"/>
</dbReference>
<dbReference type="Proteomes" id="UP001315686">
    <property type="component" value="Unassembled WGS sequence"/>
</dbReference>
<dbReference type="Pfam" id="PF13607">
    <property type="entry name" value="Succ_CoA_lig"/>
    <property type="match status" value="1"/>
</dbReference>
<protein>
    <submittedName>
        <fullName evidence="3">Acetate--CoA ligase family protein</fullName>
    </submittedName>
</protein>
<dbReference type="InterPro" id="IPR032875">
    <property type="entry name" value="Succ_CoA_lig_flav_dom"/>
</dbReference>
<keyword evidence="3" id="KW-0436">Ligase</keyword>
<keyword evidence="1" id="KW-0816">Tricarboxylic acid cycle</keyword>
<dbReference type="InterPro" id="IPR013815">
    <property type="entry name" value="ATP_grasp_subdomain_1"/>
</dbReference>
<dbReference type="AlphaFoldDB" id="A0AAP2CN56"/>
<evidence type="ECO:0000259" key="2">
    <source>
        <dbReference type="SMART" id="SM00881"/>
    </source>
</evidence>
<evidence type="ECO:0000313" key="4">
    <source>
        <dbReference type="Proteomes" id="UP001315686"/>
    </source>
</evidence>